<proteinExistence type="predicted"/>
<name>A0A7J6NP65_PEROL</name>
<protein>
    <submittedName>
        <fullName evidence="2">Uncharacterized protein</fullName>
    </submittedName>
</protein>
<comment type="caution">
    <text evidence="2">The sequence shown here is derived from an EMBL/GenBank/DDBJ whole genome shotgun (WGS) entry which is preliminary data.</text>
</comment>
<accession>A0A7J6NP65</accession>
<feature type="compositionally biased region" description="Basic and acidic residues" evidence="1">
    <location>
        <begin position="36"/>
        <end position="51"/>
    </location>
</feature>
<feature type="region of interest" description="Disordered" evidence="1">
    <location>
        <begin position="1"/>
        <end position="57"/>
    </location>
</feature>
<feature type="non-terminal residue" evidence="2">
    <location>
        <position position="149"/>
    </location>
</feature>
<dbReference type="EMBL" id="JABANP010000254">
    <property type="protein sequence ID" value="KAF4685679.1"/>
    <property type="molecule type" value="Genomic_DNA"/>
</dbReference>
<sequence length="149" mass="16542">GVATSLNSDQQQQPDWDDTVLGCEIPREPPPGEEEGPTHPNERSPGHRGEGPEGCLQRVMKSREVREEEESLVERLMGKHGAASGAEESGLDVKCRNEVRPKIERRMVERVESGVDPLPVLEDSPGEERPGLDKRLRGTPHQLNRAIDQ</sequence>
<evidence type="ECO:0000313" key="3">
    <source>
        <dbReference type="Proteomes" id="UP000541610"/>
    </source>
</evidence>
<dbReference type="Proteomes" id="UP000541610">
    <property type="component" value="Unassembled WGS sequence"/>
</dbReference>
<evidence type="ECO:0000256" key="1">
    <source>
        <dbReference type="SAM" id="MobiDB-lite"/>
    </source>
</evidence>
<gene>
    <name evidence="2" type="ORF">FOZ60_006305</name>
</gene>
<reference evidence="2 3" key="1">
    <citation type="submission" date="2020-04" db="EMBL/GenBank/DDBJ databases">
        <title>Perkinsus olseni comparative genomics.</title>
        <authorList>
            <person name="Bogema D.R."/>
        </authorList>
    </citation>
    <scope>NUCLEOTIDE SEQUENCE [LARGE SCALE GENOMIC DNA]</scope>
    <source>
        <strain evidence="2">00978-12</strain>
    </source>
</reference>
<feature type="compositionally biased region" description="Polar residues" evidence="1">
    <location>
        <begin position="1"/>
        <end position="14"/>
    </location>
</feature>
<feature type="compositionally biased region" description="Basic and acidic residues" evidence="1">
    <location>
        <begin position="126"/>
        <end position="136"/>
    </location>
</feature>
<feature type="region of interest" description="Disordered" evidence="1">
    <location>
        <begin position="116"/>
        <end position="149"/>
    </location>
</feature>
<dbReference type="AlphaFoldDB" id="A0A7J6NP65"/>
<organism evidence="2 3">
    <name type="scientific">Perkinsus olseni</name>
    <name type="common">Perkinsus atlanticus</name>
    <dbReference type="NCBI Taxonomy" id="32597"/>
    <lineage>
        <taxon>Eukaryota</taxon>
        <taxon>Sar</taxon>
        <taxon>Alveolata</taxon>
        <taxon>Perkinsozoa</taxon>
        <taxon>Perkinsea</taxon>
        <taxon>Perkinsida</taxon>
        <taxon>Perkinsidae</taxon>
        <taxon>Perkinsus</taxon>
    </lineage>
</organism>
<evidence type="ECO:0000313" key="2">
    <source>
        <dbReference type="EMBL" id="KAF4685679.1"/>
    </source>
</evidence>